<reference evidence="6 7" key="1">
    <citation type="submission" date="2022-10" db="EMBL/GenBank/DDBJ databases">
        <title>Sphingomonas sp.</title>
        <authorList>
            <person name="Jin C."/>
        </authorList>
    </citation>
    <scope>NUCLEOTIDE SEQUENCE [LARGE SCALE GENOMIC DNA]</scope>
    <source>
        <strain evidence="6 7">BN140010</strain>
    </source>
</reference>
<comment type="caution">
    <text evidence="6">The sequence shown here is derived from an EMBL/GenBank/DDBJ whole genome shotgun (WGS) entry which is preliminary data.</text>
</comment>
<dbReference type="InterPro" id="IPR002168">
    <property type="entry name" value="Lipase_GDXG_HIS_AS"/>
</dbReference>
<evidence type="ECO:0000256" key="2">
    <source>
        <dbReference type="ARBA" id="ARBA00010515"/>
    </source>
</evidence>
<protein>
    <recommendedName>
        <fullName evidence="4">Carboxylic ester hydrolase</fullName>
        <ecNumber evidence="4">3.1.1.-</ecNumber>
    </recommendedName>
</protein>
<dbReference type="SUPFAM" id="SSF53474">
    <property type="entry name" value="alpha/beta-Hydrolases"/>
    <property type="match status" value="1"/>
</dbReference>
<evidence type="ECO:0000313" key="7">
    <source>
        <dbReference type="Proteomes" id="UP001526246"/>
    </source>
</evidence>
<dbReference type="PANTHER" id="PTHR11559">
    <property type="entry name" value="CARBOXYLESTERASE"/>
    <property type="match status" value="1"/>
</dbReference>
<gene>
    <name evidence="6" type="ORF">OMW55_07360</name>
</gene>
<evidence type="ECO:0000259" key="5">
    <source>
        <dbReference type="Pfam" id="PF00135"/>
    </source>
</evidence>
<dbReference type="InterPro" id="IPR050309">
    <property type="entry name" value="Type-B_Carboxylest/Lipase"/>
</dbReference>
<comment type="similarity">
    <text evidence="2">Belongs to the 'GDXG' lipolytic enzyme family.</text>
</comment>
<name>A0ABT3JEY6_9SPHN</name>
<accession>A0ABT3JEY6</accession>
<sequence length="500" mass="53825">MNKDLNAPEIDAIRTAGGLVRGSLERGVRRFLGIHYAAPPVGANRFREPVPVLPWEGVRDAIMPGPSAPYKIRPFPQLDVVPLVGNSGEQGGDYLRLNIWAPENARNLPVMLFIHGGGFVLGSKDSAAHDGTALARAGVVSVAINYRLNIDGFLPVPGIPTNLGLRDMIAALRWVRDNIAAFGGDPDNVTLFGESAGAMATANLVTSPLAKGLFRRAIVQSGHGSMVREIPVARRLVSKLAKLLKISPDAEGFASVPFDRVWAAMEKAGKPIGGADLRDADGYEPVYGISRFIPVYGDDVLPELPLRALEKGAGKDVDLLIGTNAEEMNLYFVPTGIRRRIPGLLASWLLGRSNPHARAALKAYGLGSGKRPGEAMTEAMNDLVFRWPARQFAVAHSGRTHVYEMDWRSPASNGELGACHGIELPFVFNTLSTVTGPRGLAGENPPQELADRVQSLWVSFARDGSLPWAEFDVEGRQVYQLDAAKAVTEPVMPAAAFTPR</sequence>
<dbReference type="InterPro" id="IPR002018">
    <property type="entry name" value="CarbesteraseB"/>
</dbReference>
<evidence type="ECO:0000313" key="6">
    <source>
        <dbReference type="EMBL" id="MCW3797619.1"/>
    </source>
</evidence>
<dbReference type="Gene3D" id="3.40.50.1820">
    <property type="entry name" value="alpha/beta hydrolase"/>
    <property type="match status" value="1"/>
</dbReference>
<dbReference type="Pfam" id="PF00135">
    <property type="entry name" value="COesterase"/>
    <property type="match status" value="1"/>
</dbReference>
<keyword evidence="7" id="KW-1185">Reference proteome</keyword>
<dbReference type="InterPro" id="IPR019826">
    <property type="entry name" value="Carboxylesterase_B_AS"/>
</dbReference>
<dbReference type="EMBL" id="JAPDOB010000001">
    <property type="protein sequence ID" value="MCW3797619.1"/>
    <property type="molecule type" value="Genomic_DNA"/>
</dbReference>
<evidence type="ECO:0000256" key="3">
    <source>
        <dbReference type="ARBA" id="ARBA00022801"/>
    </source>
</evidence>
<organism evidence="6 7">
    <name type="scientific">Sphingomonas arvum</name>
    <dbReference type="NCBI Taxonomy" id="2992113"/>
    <lineage>
        <taxon>Bacteria</taxon>
        <taxon>Pseudomonadati</taxon>
        <taxon>Pseudomonadota</taxon>
        <taxon>Alphaproteobacteria</taxon>
        <taxon>Sphingomonadales</taxon>
        <taxon>Sphingomonadaceae</taxon>
        <taxon>Sphingomonas</taxon>
    </lineage>
</organism>
<dbReference type="Proteomes" id="UP001526246">
    <property type="component" value="Unassembled WGS sequence"/>
</dbReference>
<evidence type="ECO:0000256" key="4">
    <source>
        <dbReference type="RuleBase" id="RU361235"/>
    </source>
</evidence>
<comment type="similarity">
    <text evidence="1 4">Belongs to the type-B carboxylesterase/lipase family.</text>
</comment>
<proteinExistence type="inferred from homology"/>
<evidence type="ECO:0000256" key="1">
    <source>
        <dbReference type="ARBA" id="ARBA00005964"/>
    </source>
</evidence>
<dbReference type="PROSITE" id="PS00122">
    <property type="entry name" value="CARBOXYLESTERASE_B_1"/>
    <property type="match status" value="1"/>
</dbReference>
<dbReference type="InterPro" id="IPR029058">
    <property type="entry name" value="AB_hydrolase_fold"/>
</dbReference>
<keyword evidence="3 4" id="KW-0378">Hydrolase</keyword>
<dbReference type="PROSITE" id="PS01173">
    <property type="entry name" value="LIPASE_GDXG_HIS"/>
    <property type="match status" value="1"/>
</dbReference>
<feature type="domain" description="Carboxylesterase type B" evidence="5">
    <location>
        <begin position="13"/>
        <end position="465"/>
    </location>
</feature>
<dbReference type="EC" id="3.1.1.-" evidence="4"/>